<dbReference type="InterPro" id="IPR003968">
    <property type="entry name" value="K_chnl_volt-dep_Kv"/>
</dbReference>
<dbReference type="GO" id="GO:0001508">
    <property type="term" value="P:action potential"/>
    <property type="evidence" value="ECO:0007669"/>
    <property type="project" value="TreeGrafter"/>
</dbReference>
<dbReference type="Gene3D" id="3.30.710.10">
    <property type="entry name" value="Potassium Channel Kv1.1, Chain A"/>
    <property type="match status" value="1"/>
</dbReference>
<evidence type="ECO:0000256" key="5">
    <source>
        <dbReference type="ARBA" id="ARBA00022826"/>
    </source>
</evidence>
<feature type="compositionally biased region" description="Gly residues" evidence="12">
    <location>
        <begin position="465"/>
        <end position="476"/>
    </location>
</feature>
<feature type="transmembrane region" description="Helical" evidence="13">
    <location>
        <begin position="377"/>
        <end position="396"/>
    </location>
</feature>
<dbReference type="GO" id="GO:0008076">
    <property type="term" value="C:voltage-gated potassium channel complex"/>
    <property type="evidence" value="ECO:0007669"/>
    <property type="project" value="InterPro"/>
</dbReference>
<dbReference type="GO" id="GO:0032809">
    <property type="term" value="C:neuronal cell body membrane"/>
    <property type="evidence" value="ECO:0007669"/>
    <property type="project" value="TreeGrafter"/>
</dbReference>
<dbReference type="Pfam" id="PF00520">
    <property type="entry name" value="Ion_trans"/>
    <property type="match status" value="1"/>
</dbReference>
<dbReference type="SUPFAM" id="SSF81324">
    <property type="entry name" value="Voltage-gated potassium channels"/>
    <property type="match status" value="1"/>
</dbReference>
<dbReference type="InterPro" id="IPR000210">
    <property type="entry name" value="BTB/POZ_dom"/>
</dbReference>
<feature type="region of interest" description="Disordered" evidence="12">
    <location>
        <begin position="532"/>
        <end position="616"/>
    </location>
</feature>
<evidence type="ECO:0000259" key="14">
    <source>
        <dbReference type="SMART" id="SM00225"/>
    </source>
</evidence>
<dbReference type="GO" id="GO:0051260">
    <property type="term" value="P:protein homooligomerization"/>
    <property type="evidence" value="ECO:0007669"/>
    <property type="project" value="InterPro"/>
</dbReference>
<feature type="transmembrane region" description="Helical" evidence="13">
    <location>
        <begin position="344"/>
        <end position="365"/>
    </location>
</feature>
<accession>A0AB40A7M3</accession>
<evidence type="ECO:0000256" key="4">
    <source>
        <dbReference type="ARBA" id="ARBA00022692"/>
    </source>
</evidence>
<keyword evidence="3" id="KW-0633">Potassium transport</keyword>
<keyword evidence="9" id="KW-0406">Ion transport</keyword>
<feature type="region of interest" description="Disordered" evidence="12">
    <location>
        <begin position="446"/>
        <end position="512"/>
    </location>
</feature>
<organism evidence="15 16">
    <name type="scientific">Drosophila suzukii</name>
    <name type="common">Spotted-wing drosophila fruit fly</name>
    <dbReference type="NCBI Taxonomy" id="28584"/>
    <lineage>
        <taxon>Eukaryota</taxon>
        <taxon>Metazoa</taxon>
        <taxon>Ecdysozoa</taxon>
        <taxon>Arthropoda</taxon>
        <taxon>Hexapoda</taxon>
        <taxon>Insecta</taxon>
        <taxon>Pterygota</taxon>
        <taxon>Neoptera</taxon>
        <taxon>Endopterygota</taxon>
        <taxon>Diptera</taxon>
        <taxon>Brachycera</taxon>
        <taxon>Muscomorpha</taxon>
        <taxon>Ephydroidea</taxon>
        <taxon>Drosophilidae</taxon>
        <taxon>Drosophila</taxon>
        <taxon>Sophophora</taxon>
    </lineage>
</organism>
<feature type="transmembrane region" description="Helical" evidence="13">
    <location>
        <begin position="190"/>
        <end position="208"/>
    </location>
</feature>
<feature type="domain" description="BTB" evidence="14">
    <location>
        <begin position="25"/>
        <end position="125"/>
    </location>
</feature>
<keyword evidence="8 13" id="KW-1133">Transmembrane helix</keyword>
<dbReference type="InterPro" id="IPR003974">
    <property type="entry name" value="K_chnl_volt-dep_Kv3"/>
</dbReference>
<protein>
    <submittedName>
        <fullName evidence="16">Potassium voltage-gated channel protein Shaw isoform X2</fullName>
    </submittedName>
</protein>
<comment type="subcellular location">
    <subcellularLocation>
        <location evidence="1">Membrane</location>
        <topology evidence="1">Multi-pass membrane protein</topology>
    </subcellularLocation>
</comment>
<dbReference type="GO" id="GO:0032590">
    <property type="term" value="C:dendrite membrane"/>
    <property type="evidence" value="ECO:0007669"/>
    <property type="project" value="TreeGrafter"/>
</dbReference>
<evidence type="ECO:0000256" key="8">
    <source>
        <dbReference type="ARBA" id="ARBA00022989"/>
    </source>
</evidence>
<evidence type="ECO:0000256" key="2">
    <source>
        <dbReference type="ARBA" id="ARBA00022448"/>
    </source>
</evidence>
<dbReference type="PRINTS" id="PR01498">
    <property type="entry name" value="SHAWCHANNEL"/>
</dbReference>
<evidence type="ECO:0000256" key="13">
    <source>
        <dbReference type="SAM" id="Phobius"/>
    </source>
</evidence>
<evidence type="ECO:0000256" key="3">
    <source>
        <dbReference type="ARBA" id="ARBA00022538"/>
    </source>
</evidence>
<evidence type="ECO:0000256" key="7">
    <source>
        <dbReference type="ARBA" id="ARBA00022958"/>
    </source>
</evidence>
<keyword evidence="5" id="KW-0631">Potassium channel</keyword>
<evidence type="ECO:0000256" key="11">
    <source>
        <dbReference type="ARBA" id="ARBA00023303"/>
    </source>
</evidence>
<dbReference type="GO" id="GO:0045211">
    <property type="term" value="C:postsynaptic membrane"/>
    <property type="evidence" value="ECO:0007669"/>
    <property type="project" value="TreeGrafter"/>
</dbReference>
<keyword evidence="7" id="KW-0630">Potassium</keyword>
<gene>
    <name evidence="16" type="primary">Shaw</name>
</gene>
<keyword evidence="15" id="KW-1185">Reference proteome</keyword>
<dbReference type="RefSeq" id="XP_036673082.2">
    <property type="nucleotide sequence ID" value="XM_036817187.3"/>
</dbReference>
<dbReference type="InterPro" id="IPR027359">
    <property type="entry name" value="Volt_channel_dom_sf"/>
</dbReference>
<keyword evidence="11" id="KW-0407">Ion channel</keyword>
<dbReference type="SUPFAM" id="SSF54695">
    <property type="entry name" value="POZ domain"/>
    <property type="match status" value="1"/>
</dbReference>
<dbReference type="PANTHER" id="PTHR11537">
    <property type="entry name" value="VOLTAGE-GATED POTASSIUM CHANNEL"/>
    <property type="match status" value="1"/>
</dbReference>
<dbReference type="PANTHER" id="PTHR11537:SF252">
    <property type="entry name" value="POTASSIUM VOLTAGE-GATED CHANNEL PROTEIN SHAW"/>
    <property type="match status" value="1"/>
</dbReference>
<evidence type="ECO:0000256" key="6">
    <source>
        <dbReference type="ARBA" id="ARBA00022882"/>
    </source>
</evidence>
<dbReference type="SMART" id="SM00225">
    <property type="entry name" value="BTB"/>
    <property type="match status" value="1"/>
</dbReference>
<dbReference type="PRINTS" id="PR00169">
    <property type="entry name" value="KCHANNEL"/>
</dbReference>
<dbReference type="Gene3D" id="1.10.287.70">
    <property type="match status" value="1"/>
</dbReference>
<keyword evidence="4 13" id="KW-0812">Transmembrane</keyword>
<evidence type="ECO:0000256" key="1">
    <source>
        <dbReference type="ARBA" id="ARBA00004141"/>
    </source>
</evidence>
<feature type="transmembrane region" description="Helical" evidence="13">
    <location>
        <begin position="403"/>
        <end position="428"/>
    </location>
</feature>
<dbReference type="InterPro" id="IPR005821">
    <property type="entry name" value="Ion_trans_dom"/>
</dbReference>
<feature type="compositionally biased region" description="Low complexity" evidence="12">
    <location>
        <begin position="600"/>
        <end position="616"/>
    </location>
</feature>
<name>A0AB40A7M3_DROSZ</name>
<dbReference type="Proteomes" id="UP001652628">
    <property type="component" value="Chromosome 2L"/>
</dbReference>
<dbReference type="Gene3D" id="1.20.120.350">
    <property type="entry name" value="Voltage-gated potassium channels. Chain C"/>
    <property type="match status" value="1"/>
</dbReference>
<evidence type="ECO:0000256" key="12">
    <source>
        <dbReference type="SAM" id="MobiDB-lite"/>
    </source>
</evidence>
<keyword evidence="2" id="KW-0813">Transport</keyword>
<keyword evidence="10 13" id="KW-0472">Membrane</keyword>
<dbReference type="GeneID" id="108021079"/>
<dbReference type="PRINTS" id="PR01491">
    <property type="entry name" value="KVCHANNEL"/>
</dbReference>
<dbReference type="GO" id="GO:0030431">
    <property type="term" value="P:sleep"/>
    <property type="evidence" value="ECO:0007669"/>
    <property type="project" value="UniProtKB-ARBA"/>
</dbReference>
<dbReference type="InterPro" id="IPR028325">
    <property type="entry name" value="VG_K_chnl"/>
</dbReference>
<evidence type="ECO:0000256" key="10">
    <source>
        <dbReference type="ARBA" id="ARBA00023136"/>
    </source>
</evidence>
<evidence type="ECO:0000313" key="16">
    <source>
        <dbReference type="RefSeq" id="XP_036673082.2"/>
    </source>
</evidence>
<feature type="compositionally biased region" description="Low complexity" evidence="12">
    <location>
        <begin position="562"/>
        <end position="578"/>
    </location>
</feature>
<dbReference type="InterPro" id="IPR011333">
    <property type="entry name" value="SKP1/BTB/POZ_sf"/>
</dbReference>
<dbReference type="GO" id="GO:0042734">
    <property type="term" value="C:presynaptic membrane"/>
    <property type="evidence" value="ECO:0007669"/>
    <property type="project" value="TreeGrafter"/>
</dbReference>
<keyword evidence="6" id="KW-0851">Voltage-gated channel</keyword>
<evidence type="ECO:0000313" key="15">
    <source>
        <dbReference type="Proteomes" id="UP001652628"/>
    </source>
</evidence>
<reference evidence="16" key="1">
    <citation type="submission" date="2025-08" db="UniProtKB">
        <authorList>
            <consortium name="RefSeq"/>
        </authorList>
    </citation>
    <scope>IDENTIFICATION</scope>
</reference>
<dbReference type="InterPro" id="IPR003131">
    <property type="entry name" value="T1-type_BTB"/>
</dbReference>
<dbReference type="AlphaFoldDB" id="A0AB40A7M3"/>
<evidence type="ECO:0000256" key="9">
    <source>
        <dbReference type="ARBA" id="ARBA00023065"/>
    </source>
</evidence>
<dbReference type="GO" id="GO:0043679">
    <property type="term" value="C:axon terminus"/>
    <property type="evidence" value="ECO:0007669"/>
    <property type="project" value="TreeGrafter"/>
</dbReference>
<sequence length="616" mass="68105">MTYIPKKMQHYAHAAMNLINMDSENRVVLNVGGIRHETYKATLKKIPATRLSRLTEALANYDPILNEYFFDRHPGVFAQVLNYYRTGKLHYPTDVCGPLFEEELEFWGLDSNQVEPCCWMTYTQHRDTQETLAVLDRLDLDTEKPSEEELARKFGFEEDYYKGTISWWQEMKPRIWSLFDEPYSSNAAKTIGVVSVFFICISILSFCLKTHPDMRVPIVRNITVKTANGSNGWYLDKTQTNAHIAFFYIECVCNAWFTFEILVRFISSPNKWEFIKSSVNIIDYIATLSFYIDLVLQRFASHLENADILEFFSIIRIMRLFKLTRHSSGLKILIQTFRASAKELTLLVFFLVLGIVIFASLVYYAERIQPNPHNDFNSIPLGLWWALVTMTTVGYGDMAPKTYIGMFVGALCALAGVLTIALPVPVIVSNFAMYYSHTQARAKLPKKRRRVLPVEQPRQPRIPGAPGGVSGCGTPGSGPHSGPMGSGGTGPRRMNNKTKDLVSPKSGPLGASIVAMSPRTMLDLNPALAMGKPSFQPRIPTPLAATPPPPPSAGSGSGSGGLTTSVTVGASGTTAAPLQPAPPTIAVSTTASVGKDLGISTTTTTQAQETSKKAFL</sequence>
<proteinExistence type="predicted"/>
<dbReference type="CDD" id="cd18416">
    <property type="entry name" value="BTB_Shaw-like"/>
    <property type="match status" value="1"/>
</dbReference>
<dbReference type="Pfam" id="PF02214">
    <property type="entry name" value="BTB_2"/>
    <property type="match status" value="1"/>
</dbReference>
<dbReference type="GO" id="GO:0005251">
    <property type="term" value="F:delayed rectifier potassium channel activity"/>
    <property type="evidence" value="ECO:0007669"/>
    <property type="project" value="TreeGrafter"/>
</dbReference>